<evidence type="ECO:0000256" key="1">
    <source>
        <dbReference type="SAM" id="Phobius"/>
    </source>
</evidence>
<gene>
    <name evidence="2" type="ORF">GCM10007063_13630</name>
</gene>
<protein>
    <submittedName>
        <fullName evidence="2">Uncharacterized protein</fullName>
    </submittedName>
</protein>
<name>A0A917PUU9_9BACI</name>
<dbReference type="EMBL" id="BMNQ01000013">
    <property type="protein sequence ID" value="GGJ92293.1"/>
    <property type="molecule type" value="Genomic_DNA"/>
</dbReference>
<comment type="caution">
    <text evidence="2">The sequence shown here is derived from an EMBL/GenBank/DDBJ whole genome shotgun (WGS) entry which is preliminary data.</text>
</comment>
<sequence>MTMFLIFPIYAIFVLFIFNSLTHQFCTKMEMKERKQSSTFRVINIMILVLLISSYVKVLNATV</sequence>
<dbReference type="Proteomes" id="UP000658382">
    <property type="component" value="Unassembled WGS sequence"/>
</dbReference>
<reference evidence="2" key="1">
    <citation type="journal article" date="2014" name="Int. J. Syst. Evol. Microbiol.">
        <title>Complete genome sequence of Corynebacterium casei LMG S-19264T (=DSM 44701T), isolated from a smear-ripened cheese.</title>
        <authorList>
            <consortium name="US DOE Joint Genome Institute (JGI-PGF)"/>
            <person name="Walter F."/>
            <person name="Albersmeier A."/>
            <person name="Kalinowski J."/>
            <person name="Ruckert C."/>
        </authorList>
    </citation>
    <scope>NUCLEOTIDE SEQUENCE</scope>
    <source>
        <strain evidence="2">JCM 12580</strain>
    </source>
</reference>
<evidence type="ECO:0000313" key="2">
    <source>
        <dbReference type="EMBL" id="GGJ92293.1"/>
    </source>
</evidence>
<feature type="transmembrane region" description="Helical" evidence="1">
    <location>
        <begin position="38"/>
        <end position="56"/>
    </location>
</feature>
<accession>A0A917PUU9</accession>
<proteinExistence type="predicted"/>
<reference evidence="2" key="2">
    <citation type="submission" date="2020-09" db="EMBL/GenBank/DDBJ databases">
        <authorList>
            <person name="Sun Q."/>
            <person name="Ohkuma M."/>
        </authorList>
    </citation>
    <scope>NUCLEOTIDE SEQUENCE</scope>
    <source>
        <strain evidence="2">JCM 12580</strain>
    </source>
</reference>
<keyword evidence="1" id="KW-1133">Transmembrane helix</keyword>
<keyword evidence="1" id="KW-0472">Membrane</keyword>
<organism evidence="2 3">
    <name type="scientific">Lentibacillus kapialis</name>
    <dbReference type="NCBI Taxonomy" id="340214"/>
    <lineage>
        <taxon>Bacteria</taxon>
        <taxon>Bacillati</taxon>
        <taxon>Bacillota</taxon>
        <taxon>Bacilli</taxon>
        <taxon>Bacillales</taxon>
        <taxon>Bacillaceae</taxon>
        <taxon>Lentibacillus</taxon>
    </lineage>
</organism>
<dbReference type="AlphaFoldDB" id="A0A917PUU9"/>
<dbReference type="RefSeq" id="WP_308430720.1">
    <property type="nucleotide sequence ID" value="NZ_BMNQ01000013.1"/>
</dbReference>
<keyword evidence="1" id="KW-0812">Transmembrane</keyword>
<feature type="transmembrane region" description="Helical" evidence="1">
    <location>
        <begin position="6"/>
        <end position="26"/>
    </location>
</feature>
<keyword evidence="3" id="KW-1185">Reference proteome</keyword>
<evidence type="ECO:0000313" key="3">
    <source>
        <dbReference type="Proteomes" id="UP000658382"/>
    </source>
</evidence>